<reference evidence="2 3" key="1">
    <citation type="journal article" date="2020" name="Nature">
        <title>Six reference-quality genomes reveal evolution of bat adaptations.</title>
        <authorList>
            <person name="Jebb D."/>
            <person name="Huang Z."/>
            <person name="Pippel M."/>
            <person name="Hughes G.M."/>
            <person name="Lavrichenko K."/>
            <person name="Devanna P."/>
            <person name="Winkler S."/>
            <person name="Jermiin L.S."/>
            <person name="Skirmuntt E.C."/>
            <person name="Katzourakis A."/>
            <person name="Burkitt-Gray L."/>
            <person name="Ray D.A."/>
            <person name="Sullivan K.A.M."/>
            <person name="Roscito J.G."/>
            <person name="Kirilenko B.M."/>
            <person name="Davalos L.M."/>
            <person name="Corthals A.P."/>
            <person name="Power M.L."/>
            <person name="Jones G."/>
            <person name="Ransome R.D."/>
            <person name="Dechmann D.K.N."/>
            <person name="Locatelli A.G."/>
            <person name="Puechmaille S.J."/>
            <person name="Fedrigo O."/>
            <person name="Jarvis E.D."/>
            <person name="Hiller M."/>
            <person name="Vernes S.C."/>
            <person name="Myers E.W."/>
            <person name="Teeling E.C."/>
        </authorList>
    </citation>
    <scope>NUCLEOTIDE SEQUENCE [LARGE SCALE GENOMIC DNA]</scope>
    <source>
        <strain evidence="2">MRouAeg1</strain>
        <tissue evidence="2">Muscle</tissue>
    </source>
</reference>
<feature type="region of interest" description="Disordered" evidence="1">
    <location>
        <begin position="30"/>
        <end position="60"/>
    </location>
</feature>
<keyword evidence="3" id="KW-1185">Reference proteome</keyword>
<evidence type="ECO:0000256" key="1">
    <source>
        <dbReference type="SAM" id="MobiDB-lite"/>
    </source>
</evidence>
<protein>
    <submittedName>
        <fullName evidence="2">Uncharacterized protein</fullName>
    </submittedName>
</protein>
<comment type="caution">
    <text evidence="2">The sequence shown here is derived from an EMBL/GenBank/DDBJ whole genome shotgun (WGS) entry which is preliminary data.</text>
</comment>
<name>A0A7J8GBV6_ROUAE</name>
<proteinExistence type="predicted"/>
<evidence type="ECO:0000313" key="3">
    <source>
        <dbReference type="Proteomes" id="UP000593571"/>
    </source>
</evidence>
<dbReference type="AlphaFoldDB" id="A0A7J8GBV6"/>
<sequence length="136" mass="14896">MTTSLPGSRCPALSLAPLGGQPRVRRWASVSRISDKAQPQTPGFPSPPPRPCLEPRERPSTHYQKLRLSARPAQMPGCALGCTAPGRRVRGLLSAGVRNRKWRLLKGAGIVYAQKASYVPLWNYASPKPRLRLSFG</sequence>
<gene>
    <name evidence="2" type="ORF">HJG63_011597</name>
</gene>
<dbReference type="EMBL" id="JACASE010000006">
    <property type="protein sequence ID" value="KAF6456972.1"/>
    <property type="molecule type" value="Genomic_DNA"/>
</dbReference>
<evidence type="ECO:0000313" key="2">
    <source>
        <dbReference type="EMBL" id="KAF6456972.1"/>
    </source>
</evidence>
<dbReference type="Proteomes" id="UP000593571">
    <property type="component" value="Unassembled WGS sequence"/>
</dbReference>
<organism evidence="2 3">
    <name type="scientific">Rousettus aegyptiacus</name>
    <name type="common">Egyptian fruit bat</name>
    <name type="synonym">Pteropus aegyptiacus</name>
    <dbReference type="NCBI Taxonomy" id="9407"/>
    <lineage>
        <taxon>Eukaryota</taxon>
        <taxon>Metazoa</taxon>
        <taxon>Chordata</taxon>
        <taxon>Craniata</taxon>
        <taxon>Vertebrata</taxon>
        <taxon>Euteleostomi</taxon>
        <taxon>Mammalia</taxon>
        <taxon>Eutheria</taxon>
        <taxon>Laurasiatheria</taxon>
        <taxon>Chiroptera</taxon>
        <taxon>Yinpterochiroptera</taxon>
        <taxon>Pteropodoidea</taxon>
        <taxon>Pteropodidae</taxon>
        <taxon>Rousettinae</taxon>
        <taxon>Rousettus</taxon>
    </lineage>
</organism>
<accession>A0A7J8GBV6</accession>
<feature type="compositionally biased region" description="Pro residues" evidence="1">
    <location>
        <begin position="42"/>
        <end position="52"/>
    </location>
</feature>